<evidence type="ECO:0000256" key="5">
    <source>
        <dbReference type="ARBA" id="ARBA00022723"/>
    </source>
</evidence>
<feature type="domain" description="Plant heme peroxidase family profile" evidence="16">
    <location>
        <begin position="75"/>
        <end position="127"/>
    </location>
</feature>
<evidence type="ECO:0000256" key="14">
    <source>
        <dbReference type="SAM" id="MobiDB-lite"/>
    </source>
</evidence>
<dbReference type="AlphaFoldDB" id="A0A453SZE0"/>
<keyword evidence="18" id="KW-1185">Reference proteome</keyword>
<dbReference type="InterPro" id="IPR000823">
    <property type="entry name" value="Peroxidase_pln"/>
</dbReference>
<reference evidence="18" key="1">
    <citation type="journal article" date="2014" name="Science">
        <title>Ancient hybridizations among the ancestral genomes of bread wheat.</title>
        <authorList>
            <consortium name="International Wheat Genome Sequencing Consortium,"/>
            <person name="Marcussen T."/>
            <person name="Sandve S.R."/>
            <person name="Heier L."/>
            <person name="Spannagl M."/>
            <person name="Pfeifer M."/>
            <person name="Jakobsen K.S."/>
            <person name="Wulff B.B."/>
            <person name="Steuernagel B."/>
            <person name="Mayer K.F."/>
            <person name="Olsen O.A."/>
        </authorList>
    </citation>
    <scope>NUCLEOTIDE SEQUENCE [LARGE SCALE GENOMIC DNA]</scope>
    <source>
        <strain evidence="18">cv. AL8/78</strain>
    </source>
</reference>
<keyword evidence="9" id="KW-0376">Hydrogen peroxide</keyword>
<reference evidence="18" key="2">
    <citation type="journal article" date="2017" name="Nat. Plants">
        <title>The Aegilops tauschii genome reveals multiple impacts of transposons.</title>
        <authorList>
            <person name="Zhao G."/>
            <person name="Zou C."/>
            <person name="Li K."/>
            <person name="Wang K."/>
            <person name="Li T."/>
            <person name="Gao L."/>
            <person name="Zhang X."/>
            <person name="Wang H."/>
            <person name="Yang Z."/>
            <person name="Liu X."/>
            <person name="Jiang W."/>
            <person name="Mao L."/>
            <person name="Kong X."/>
            <person name="Jiao Y."/>
            <person name="Jia J."/>
        </authorList>
    </citation>
    <scope>NUCLEOTIDE SEQUENCE [LARGE SCALE GENOMIC DNA]</scope>
    <source>
        <strain evidence="18">cv. AL8/78</strain>
    </source>
</reference>
<feature type="binding site" evidence="11">
    <location>
        <position position="127"/>
    </location>
    <ligand>
        <name>Ca(2+)</name>
        <dbReference type="ChEBI" id="CHEBI:29108"/>
        <label>1</label>
    </ligand>
</feature>
<dbReference type="Gene3D" id="1.10.520.10">
    <property type="match status" value="1"/>
</dbReference>
<dbReference type="PANTHER" id="PTHR31235">
    <property type="entry name" value="PEROXIDASE 25-RELATED"/>
    <property type="match status" value="1"/>
</dbReference>
<keyword evidence="8" id="KW-0408">Iron</keyword>
<feature type="compositionally biased region" description="Basic and acidic residues" evidence="14">
    <location>
        <begin position="149"/>
        <end position="172"/>
    </location>
</feature>
<evidence type="ECO:0000313" key="18">
    <source>
        <dbReference type="Proteomes" id="UP000015105"/>
    </source>
</evidence>
<name>A0A453SZE0_AEGTS</name>
<evidence type="ECO:0000256" key="15">
    <source>
        <dbReference type="SAM" id="SignalP"/>
    </source>
</evidence>
<dbReference type="GO" id="GO:0046872">
    <property type="term" value="F:metal ion binding"/>
    <property type="evidence" value="ECO:0007669"/>
    <property type="project" value="UniProtKB-KW"/>
</dbReference>
<dbReference type="PROSITE" id="PS00436">
    <property type="entry name" value="PEROXIDASE_2"/>
    <property type="match status" value="1"/>
</dbReference>
<evidence type="ECO:0000256" key="9">
    <source>
        <dbReference type="ARBA" id="ARBA00023324"/>
    </source>
</evidence>
<dbReference type="Gramene" id="AET7Gv21164300.2">
    <property type="protein sequence ID" value="AET7Gv21164300.2"/>
    <property type="gene ID" value="AET7Gv21164300"/>
</dbReference>
<dbReference type="Pfam" id="PF00141">
    <property type="entry name" value="peroxidase"/>
    <property type="match status" value="1"/>
</dbReference>
<dbReference type="InterPro" id="IPR019794">
    <property type="entry name" value="Peroxidases_AS"/>
</dbReference>
<evidence type="ECO:0000256" key="13">
    <source>
        <dbReference type="RuleBase" id="RU004241"/>
    </source>
</evidence>
<dbReference type="PROSITE" id="PS50873">
    <property type="entry name" value="PEROXIDASE_4"/>
    <property type="match status" value="1"/>
</dbReference>
<feature type="region of interest" description="Disordered" evidence="14">
    <location>
        <begin position="135"/>
        <end position="176"/>
    </location>
</feature>
<keyword evidence="4" id="KW-0349">Heme</keyword>
<reference evidence="17" key="3">
    <citation type="journal article" date="2017" name="Nature">
        <title>Genome sequence of the progenitor of the wheat D genome Aegilops tauschii.</title>
        <authorList>
            <person name="Luo M.C."/>
            <person name="Gu Y.Q."/>
            <person name="Puiu D."/>
            <person name="Wang H."/>
            <person name="Twardziok S.O."/>
            <person name="Deal K.R."/>
            <person name="Huo N."/>
            <person name="Zhu T."/>
            <person name="Wang L."/>
            <person name="Wang Y."/>
            <person name="McGuire P.E."/>
            <person name="Liu S."/>
            <person name="Long H."/>
            <person name="Ramasamy R.K."/>
            <person name="Rodriguez J.C."/>
            <person name="Van S.L."/>
            <person name="Yuan L."/>
            <person name="Wang Z."/>
            <person name="Xia Z."/>
            <person name="Xiao L."/>
            <person name="Anderson O.D."/>
            <person name="Ouyang S."/>
            <person name="Liang Y."/>
            <person name="Zimin A.V."/>
            <person name="Pertea G."/>
            <person name="Qi P."/>
            <person name="Bennetzen J.L."/>
            <person name="Dai X."/>
            <person name="Dawson M.W."/>
            <person name="Muller H.G."/>
            <person name="Kugler K."/>
            <person name="Rivarola-Duarte L."/>
            <person name="Spannagl M."/>
            <person name="Mayer K.F.X."/>
            <person name="Lu F.H."/>
            <person name="Bevan M.W."/>
            <person name="Leroy P."/>
            <person name="Li P."/>
            <person name="You F.M."/>
            <person name="Sun Q."/>
            <person name="Liu Z."/>
            <person name="Lyons E."/>
            <person name="Wicker T."/>
            <person name="Salzberg S.L."/>
            <person name="Devos K.M."/>
            <person name="Dvorak J."/>
        </authorList>
    </citation>
    <scope>NUCLEOTIDE SEQUENCE [LARGE SCALE GENOMIC DNA]</scope>
    <source>
        <strain evidence="17">cv. AL8/78</strain>
    </source>
</reference>
<keyword evidence="7" id="KW-0560">Oxidoreductase</keyword>
<organism evidence="17 18">
    <name type="scientific">Aegilops tauschii subsp. strangulata</name>
    <name type="common">Goatgrass</name>
    <dbReference type="NCBI Taxonomy" id="200361"/>
    <lineage>
        <taxon>Eukaryota</taxon>
        <taxon>Viridiplantae</taxon>
        <taxon>Streptophyta</taxon>
        <taxon>Embryophyta</taxon>
        <taxon>Tracheophyta</taxon>
        <taxon>Spermatophyta</taxon>
        <taxon>Magnoliopsida</taxon>
        <taxon>Liliopsida</taxon>
        <taxon>Poales</taxon>
        <taxon>Poaceae</taxon>
        <taxon>BOP clade</taxon>
        <taxon>Pooideae</taxon>
        <taxon>Triticodae</taxon>
        <taxon>Triticeae</taxon>
        <taxon>Triticinae</taxon>
        <taxon>Aegilops</taxon>
    </lineage>
</organism>
<dbReference type="PRINTS" id="PR00461">
    <property type="entry name" value="PLPEROXIDASE"/>
</dbReference>
<comment type="catalytic activity">
    <reaction evidence="1">
        <text>2 a phenolic donor + H2O2 = 2 a phenolic radical donor + 2 H2O</text>
        <dbReference type="Rhea" id="RHEA:56136"/>
        <dbReference type="ChEBI" id="CHEBI:15377"/>
        <dbReference type="ChEBI" id="CHEBI:16240"/>
        <dbReference type="ChEBI" id="CHEBI:139520"/>
        <dbReference type="ChEBI" id="CHEBI:139521"/>
        <dbReference type="EC" id="1.11.1.7"/>
    </reaction>
</comment>
<dbReference type="SUPFAM" id="SSF48113">
    <property type="entry name" value="Heme-dependent peroxidases"/>
    <property type="match status" value="1"/>
</dbReference>
<feature type="signal peptide" evidence="15">
    <location>
        <begin position="1"/>
        <end position="31"/>
    </location>
</feature>
<comment type="similarity">
    <text evidence="13">Belongs to the peroxidase family.</text>
</comment>
<evidence type="ECO:0000256" key="11">
    <source>
        <dbReference type="PIRSR" id="PIRSR600823-3"/>
    </source>
</evidence>
<protein>
    <recommendedName>
        <fullName evidence="16">Plant heme peroxidase family profile domain-containing protein</fullName>
    </recommendedName>
</protein>
<dbReference type="GO" id="GO:0006979">
    <property type="term" value="P:response to oxidative stress"/>
    <property type="evidence" value="ECO:0007669"/>
    <property type="project" value="InterPro"/>
</dbReference>
<feature type="binding site" evidence="11">
    <location>
        <position position="125"/>
    </location>
    <ligand>
        <name>Ca(2+)</name>
        <dbReference type="ChEBI" id="CHEBI:29108"/>
        <label>1</label>
    </ligand>
</feature>
<keyword evidence="15" id="KW-0732">Signal</keyword>
<evidence type="ECO:0000313" key="17">
    <source>
        <dbReference type="EnsemblPlants" id="AET7Gv21164300.2"/>
    </source>
</evidence>
<keyword evidence="6 11" id="KW-0106">Calcium</keyword>
<evidence type="ECO:0000256" key="1">
    <source>
        <dbReference type="ARBA" id="ARBA00000189"/>
    </source>
</evidence>
<dbReference type="EnsemblPlants" id="AET7Gv21164300.2">
    <property type="protein sequence ID" value="AET7Gv21164300.2"/>
    <property type="gene ID" value="AET7Gv21164300"/>
</dbReference>
<evidence type="ECO:0000256" key="4">
    <source>
        <dbReference type="ARBA" id="ARBA00022617"/>
    </source>
</evidence>
<keyword evidence="3" id="KW-0575">Peroxidase</keyword>
<feature type="binding site" evidence="11">
    <location>
        <position position="122"/>
    </location>
    <ligand>
        <name>Ca(2+)</name>
        <dbReference type="ChEBI" id="CHEBI:29108"/>
        <label>1</label>
    </ligand>
</feature>
<evidence type="ECO:0000256" key="2">
    <source>
        <dbReference type="ARBA" id="ARBA00001970"/>
    </source>
</evidence>
<evidence type="ECO:0000256" key="12">
    <source>
        <dbReference type="PIRSR" id="PIRSR600823-4"/>
    </source>
</evidence>
<evidence type="ECO:0000256" key="10">
    <source>
        <dbReference type="PIRSR" id="PIRSR600823-1"/>
    </source>
</evidence>
<dbReference type="GO" id="GO:0140825">
    <property type="term" value="F:lactoperoxidase activity"/>
    <property type="evidence" value="ECO:0007669"/>
    <property type="project" value="UniProtKB-EC"/>
</dbReference>
<comment type="cofactor">
    <cofactor evidence="2">
        <name>heme b</name>
        <dbReference type="ChEBI" id="CHEBI:60344"/>
    </cofactor>
</comment>
<dbReference type="GO" id="GO:0020037">
    <property type="term" value="F:heme binding"/>
    <property type="evidence" value="ECO:0007669"/>
    <property type="project" value="InterPro"/>
</dbReference>
<dbReference type="InterPro" id="IPR010255">
    <property type="entry name" value="Haem_peroxidase_sf"/>
</dbReference>
<evidence type="ECO:0000256" key="8">
    <source>
        <dbReference type="ARBA" id="ARBA00023004"/>
    </source>
</evidence>
<evidence type="ECO:0000256" key="7">
    <source>
        <dbReference type="ARBA" id="ARBA00023002"/>
    </source>
</evidence>
<proteinExistence type="inferred from homology"/>
<accession>A0A453SZE0</accession>
<dbReference type="GO" id="GO:0042744">
    <property type="term" value="P:hydrogen peroxide catabolic process"/>
    <property type="evidence" value="ECO:0007669"/>
    <property type="project" value="UniProtKB-KW"/>
</dbReference>
<feature type="site" description="Transition state stabilizer" evidence="12">
    <location>
        <position position="117"/>
    </location>
</feature>
<feature type="chain" id="PRO_5019458774" description="Plant heme peroxidase family profile domain-containing protein" evidence="15">
    <location>
        <begin position="32"/>
        <end position="196"/>
    </location>
</feature>
<dbReference type="InterPro" id="IPR002016">
    <property type="entry name" value="Haem_peroxidase"/>
</dbReference>
<evidence type="ECO:0000256" key="3">
    <source>
        <dbReference type="ARBA" id="ARBA00022559"/>
    </source>
</evidence>
<comment type="cofactor">
    <cofactor evidence="11">
        <name>Ca(2+)</name>
        <dbReference type="ChEBI" id="CHEBI:29108"/>
    </cofactor>
    <text evidence="11">Binds 2 calcium ions per subunit.</text>
</comment>
<reference evidence="17" key="5">
    <citation type="journal article" date="2021" name="G3 (Bethesda)">
        <title>Aegilops tauschii genome assembly Aet v5.0 features greater sequence contiguity and improved annotation.</title>
        <authorList>
            <person name="Wang L."/>
            <person name="Zhu T."/>
            <person name="Rodriguez J.C."/>
            <person name="Deal K.R."/>
            <person name="Dubcovsky J."/>
            <person name="McGuire P.E."/>
            <person name="Lux T."/>
            <person name="Spannagl M."/>
            <person name="Mayer K.F.X."/>
            <person name="Baldrich P."/>
            <person name="Meyers B.C."/>
            <person name="Huo N."/>
            <person name="Gu Y.Q."/>
            <person name="Zhou H."/>
            <person name="Devos K.M."/>
            <person name="Bennetzen J.L."/>
            <person name="Unver T."/>
            <person name="Budak H."/>
            <person name="Gulick P.J."/>
            <person name="Galiba G."/>
            <person name="Kalapos B."/>
            <person name="Nelson D.R."/>
            <person name="Li P."/>
            <person name="You F.M."/>
            <person name="Luo M.C."/>
            <person name="Dvorak J."/>
        </authorList>
    </citation>
    <scope>NUCLEOTIDE SEQUENCE [LARGE SCALE GENOMIC DNA]</scope>
    <source>
        <strain evidence="17">cv. AL8/78</strain>
    </source>
</reference>
<evidence type="ECO:0000259" key="16">
    <source>
        <dbReference type="PROSITE" id="PS50873"/>
    </source>
</evidence>
<sequence>RRTRPSKKMATKLAALIVLVAFLAGPPACEGDIICFNGWLKLPIQDPRLCPQGSMSRMNGRTRALVPVPRPSGLGLGLGYYNNRSSRSYCPRAEGIVRDAVSKAVAAQPGIGAGLIRLFFHDCFVRGLRCFRPPHDDQLQQQRHRKRRQPEQEQPARVRGDRRGQGEDRGRLPWESLVRRHRRLRRPRRVLHPQQP</sequence>
<reference evidence="17" key="4">
    <citation type="submission" date="2019-03" db="UniProtKB">
        <authorList>
            <consortium name="EnsemblPlants"/>
        </authorList>
    </citation>
    <scope>IDENTIFICATION</scope>
</reference>
<keyword evidence="5 11" id="KW-0479">Metal-binding</keyword>
<feature type="active site" description="Proton acceptor" evidence="10">
    <location>
        <position position="121"/>
    </location>
</feature>
<evidence type="ECO:0000256" key="6">
    <source>
        <dbReference type="ARBA" id="ARBA00022837"/>
    </source>
</evidence>
<dbReference type="Proteomes" id="UP000015105">
    <property type="component" value="Chromosome 7D"/>
</dbReference>